<dbReference type="EMBL" id="CM010721">
    <property type="protein sequence ID" value="RZC68174.1"/>
    <property type="molecule type" value="Genomic_DNA"/>
</dbReference>
<sequence length="86" mass="10088">METKTKLRISESKILMKNSDKEERKDGYITKSTTVNAVISKPIIKTQDFFLKIFIENRCLMDELLLLCTQNAPLVLWLEKSMMRHP</sequence>
<dbReference type="Gramene" id="RZC68174">
    <property type="protein sequence ID" value="RZC68174"/>
    <property type="gene ID" value="C5167_031429"/>
</dbReference>
<organism evidence="1 2">
    <name type="scientific">Papaver somniferum</name>
    <name type="common">Opium poppy</name>
    <dbReference type="NCBI Taxonomy" id="3469"/>
    <lineage>
        <taxon>Eukaryota</taxon>
        <taxon>Viridiplantae</taxon>
        <taxon>Streptophyta</taxon>
        <taxon>Embryophyta</taxon>
        <taxon>Tracheophyta</taxon>
        <taxon>Spermatophyta</taxon>
        <taxon>Magnoliopsida</taxon>
        <taxon>Ranunculales</taxon>
        <taxon>Papaveraceae</taxon>
        <taxon>Papaveroideae</taxon>
        <taxon>Papaver</taxon>
    </lineage>
</organism>
<dbReference type="Proteomes" id="UP000316621">
    <property type="component" value="Chromosome 7"/>
</dbReference>
<name>A0A4Y7K498_PAPSO</name>
<reference evidence="1 2" key="1">
    <citation type="journal article" date="2018" name="Science">
        <title>The opium poppy genome and morphinan production.</title>
        <authorList>
            <person name="Guo L."/>
            <person name="Winzer T."/>
            <person name="Yang X."/>
            <person name="Li Y."/>
            <person name="Ning Z."/>
            <person name="He Z."/>
            <person name="Teodor R."/>
            <person name="Lu Y."/>
            <person name="Bowser T.A."/>
            <person name="Graham I.A."/>
            <person name="Ye K."/>
        </authorList>
    </citation>
    <scope>NUCLEOTIDE SEQUENCE [LARGE SCALE GENOMIC DNA]</scope>
    <source>
        <strain evidence="2">cv. HN1</strain>
        <tissue evidence="1">Leaves</tissue>
    </source>
</reference>
<keyword evidence="2" id="KW-1185">Reference proteome</keyword>
<protein>
    <submittedName>
        <fullName evidence="1">Uncharacterized protein</fullName>
    </submittedName>
</protein>
<evidence type="ECO:0000313" key="1">
    <source>
        <dbReference type="EMBL" id="RZC68174.1"/>
    </source>
</evidence>
<accession>A0A4Y7K498</accession>
<proteinExistence type="predicted"/>
<gene>
    <name evidence="1" type="ORF">C5167_031429</name>
</gene>
<dbReference type="AlphaFoldDB" id="A0A4Y7K498"/>
<evidence type="ECO:0000313" key="2">
    <source>
        <dbReference type="Proteomes" id="UP000316621"/>
    </source>
</evidence>